<dbReference type="VEuPathDB" id="FungiDB:PV07_01203"/>
<evidence type="ECO:0000259" key="3">
    <source>
        <dbReference type="Pfam" id="PF26640"/>
    </source>
</evidence>
<evidence type="ECO:0000256" key="1">
    <source>
        <dbReference type="PROSITE-ProRule" id="PRU00023"/>
    </source>
</evidence>
<dbReference type="InterPro" id="IPR002110">
    <property type="entry name" value="Ankyrin_rpt"/>
</dbReference>
<sequence length="463" mass="52025">MRLINTTTLGLEEFEGSDIPLYAILSHTWGEGEVTYQDVQARKAKGKLGYEKIKNTCKRARADGFDYVWVDTCCIDKKSSAELSEAINSMCSWYRDAIVCYAFLADVSSNFSGGQIMVDDFEFSDSRWFTRGWTLQELIVPQILIFLDRNWQEIGTKASLQRKISAITDIPANILEGDIDSASVAQKMSWASWRETKRVEDQAYCLLGLFGIHMPLLYGEGKKAFRRLQEEILRVSDDYSIFAWENNSRATEGLLATTPYQFQDSMDVKAMDQSTTSGGAVTVDNKGIHLTLRISKHAVRDEDHFALLPCTRGGRQIGIYLRPIPETKDMFTRNMVKESIFPLTDHSNLRDYLERSLCVRQSRTEQINTPHLHAAAAVGHRALVNFLTSKGMGLESRDQHGRTALFLASENGHLEVVRLLLDKGANPNARSKSGATPLDLAQIGPHEPVVEQLLEKGAVRRVP</sequence>
<dbReference type="AlphaFoldDB" id="A0A0D2CX49"/>
<proteinExistence type="predicted"/>
<accession>A0A0D2CX49</accession>
<feature type="repeat" description="ANK" evidence="1">
    <location>
        <begin position="400"/>
        <end position="432"/>
    </location>
</feature>
<reference evidence="4 5" key="1">
    <citation type="submission" date="2015-01" db="EMBL/GenBank/DDBJ databases">
        <title>The Genome Sequence of Cladophialophora immunda CBS83496.</title>
        <authorList>
            <consortium name="The Broad Institute Genomics Platform"/>
            <person name="Cuomo C."/>
            <person name="de Hoog S."/>
            <person name="Gorbushina A."/>
            <person name="Stielow B."/>
            <person name="Teixiera M."/>
            <person name="Abouelleil A."/>
            <person name="Chapman S.B."/>
            <person name="Priest M."/>
            <person name="Young S.K."/>
            <person name="Wortman J."/>
            <person name="Nusbaum C."/>
            <person name="Birren B."/>
        </authorList>
    </citation>
    <scope>NUCLEOTIDE SEQUENCE [LARGE SCALE GENOMIC DNA]</scope>
    <source>
        <strain evidence="4 5">CBS 83496</strain>
    </source>
</reference>
<dbReference type="PANTHER" id="PTHR10622">
    <property type="entry name" value="HET DOMAIN-CONTAINING PROTEIN"/>
    <property type="match status" value="1"/>
</dbReference>
<dbReference type="SUPFAM" id="SSF48403">
    <property type="entry name" value="Ankyrin repeat"/>
    <property type="match status" value="1"/>
</dbReference>
<dbReference type="HOGENOM" id="CLU_000288_138_8_1"/>
<dbReference type="Gene3D" id="1.25.40.20">
    <property type="entry name" value="Ankyrin repeat-containing domain"/>
    <property type="match status" value="1"/>
</dbReference>
<dbReference type="SMART" id="SM00248">
    <property type="entry name" value="ANK"/>
    <property type="match status" value="3"/>
</dbReference>
<dbReference type="Proteomes" id="UP000054466">
    <property type="component" value="Unassembled WGS sequence"/>
</dbReference>
<dbReference type="STRING" id="569365.A0A0D2CX49"/>
<keyword evidence="1" id="KW-0040">ANK repeat</keyword>
<dbReference type="Pfam" id="PF06985">
    <property type="entry name" value="HET"/>
    <property type="match status" value="1"/>
</dbReference>
<feature type="domain" description="DUF8212" evidence="3">
    <location>
        <begin position="223"/>
        <end position="253"/>
    </location>
</feature>
<dbReference type="PROSITE" id="PS50088">
    <property type="entry name" value="ANK_REPEAT"/>
    <property type="match status" value="2"/>
</dbReference>
<dbReference type="InterPro" id="IPR010730">
    <property type="entry name" value="HET"/>
</dbReference>
<gene>
    <name evidence="4" type="ORF">PV07_01203</name>
</gene>
<dbReference type="EMBL" id="KN847040">
    <property type="protein sequence ID" value="KIW34425.1"/>
    <property type="molecule type" value="Genomic_DNA"/>
</dbReference>
<dbReference type="Pfam" id="PF26640">
    <property type="entry name" value="DUF8212"/>
    <property type="match status" value="1"/>
</dbReference>
<dbReference type="GeneID" id="27340397"/>
<feature type="repeat" description="ANK" evidence="1">
    <location>
        <begin position="433"/>
        <end position="458"/>
    </location>
</feature>
<evidence type="ECO:0000313" key="5">
    <source>
        <dbReference type="Proteomes" id="UP000054466"/>
    </source>
</evidence>
<feature type="domain" description="Heterokaryon incompatibility" evidence="2">
    <location>
        <begin position="22"/>
        <end position="109"/>
    </location>
</feature>
<name>A0A0D2CX49_9EURO</name>
<keyword evidence="5" id="KW-1185">Reference proteome</keyword>
<dbReference type="Pfam" id="PF12796">
    <property type="entry name" value="Ank_2"/>
    <property type="match status" value="1"/>
</dbReference>
<evidence type="ECO:0000259" key="2">
    <source>
        <dbReference type="Pfam" id="PF06985"/>
    </source>
</evidence>
<dbReference type="PANTHER" id="PTHR10622:SF10">
    <property type="entry name" value="HET DOMAIN-CONTAINING PROTEIN"/>
    <property type="match status" value="1"/>
</dbReference>
<evidence type="ECO:0000313" key="4">
    <source>
        <dbReference type="EMBL" id="KIW34425.1"/>
    </source>
</evidence>
<protein>
    <submittedName>
        <fullName evidence="4">Uncharacterized protein</fullName>
    </submittedName>
</protein>
<dbReference type="InterPro" id="IPR036770">
    <property type="entry name" value="Ankyrin_rpt-contain_sf"/>
</dbReference>
<dbReference type="InterPro" id="IPR058525">
    <property type="entry name" value="DUF8212"/>
</dbReference>
<dbReference type="OrthoDB" id="674604at2759"/>
<dbReference type="RefSeq" id="XP_016254641.1">
    <property type="nucleotide sequence ID" value="XM_016387713.1"/>
</dbReference>
<dbReference type="PROSITE" id="PS50297">
    <property type="entry name" value="ANK_REP_REGION"/>
    <property type="match status" value="2"/>
</dbReference>
<organism evidence="4 5">
    <name type="scientific">Cladophialophora immunda</name>
    <dbReference type="NCBI Taxonomy" id="569365"/>
    <lineage>
        <taxon>Eukaryota</taxon>
        <taxon>Fungi</taxon>
        <taxon>Dikarya</taxon>
        <taxon>Ascomycota</taxon>
        <taxon>Pezizomycotina</taxon>
        <taxon>Eurotiomycetes</taxon>
        <taxon>Chaetothyriomycetidae</taxon>
        <taxon>Chaetothyriales</taxon>
        <taxon>Herpotrichiellaceae</taxon>
        <taxon>Cladophialophora</taxon>
    </lineage>
</organism>